<dbReference type="Proteomes" id="UP000702544">
    <property type="component" value="Unassembled WGS sequence"/>
</dbReference>
<dbReference type="GO" id="GO:0016887">
    <property type="term" value="F:ATP hydrolysis activity"/>
    <property type="evidence" value="ECO:0007669"/>
    <property type="project" value="InterPro"/>
</dbReference>
<dbReference type="PROSITE" id="PS00211">
    <property type="entry name" value="ABC_TRANSPORTER_1"/>
    <property type="match status" value="1"/>
</dbReference>
<dbReference type="PANTHER" id="PTHR42781:SF4">
    <property type="entry name" value="SPERMIDINE_PUTRESCINE IMPORT ATP-BINDING PROTEIN POTA"/>
    <property type="match status" value="1"/>
</dbReference>
<dbReference type="Gene3D" id="2.40.50.100">
    <property type="match status" value="1"/>
</dbReference>
<dbReference type="SUPFAM" id="SSF52540">
    <property type="entry name" value="P-loop containing nucleoside triphosphate hydrolases"/>
    <property type="match status" value="1"/>
</dbReference>
<comment type="caution">
    <text evidence="8">The sequence shown here is derived from an EMBL/GenBank/DDBJ whole genome shotgun (WGS) entry which is preliminary data.</text>
</comment>
<dbReference type="InterPro" id="IPR003439">
    <property type="entry name" value="ABC_transporter-like_ATP-bd"/>
</dbReference>
<dbReference type="InterPro" id="IPR008995">
    <property type="entry name" value="Mo/tungstate-bd_C_term_dom"/>
</dbReference>
<accession>A0AAE5CC20</accession>
<keyword evidence="1" id="KW-0813">Transport</keyword>
<proteinExistence type="predicted"/>
<keyword evidence="2 5" id="KW-0500">Molybdenum</keyword>
<keyword evidence="3" id="KW-0547">Nucleotide-binding</keyword>
<protein>
    <submittedName>
        <fullName evidence="8">ABC transporter ATP-binding protein</fullName>
    </submittedName>
</protein>
<name>A0AAE5CC20_9BACT</name>
<dbReference type="PROSITE" id="PS50893">
    <property type="entry name" value="ABC_TRANSPORTER_2"/>
    <property type="match status" value="1"/>
</dbReference>
<evidence type="ECO:0000256" key="4">
    <source>
        <dbReference type="ARBA" id="ARBA00022840"/>
    </source>
</evidence>
<evidence type="ECO:0000256" key="3">
    <source>
        <dbReference type="ARBA" id="ARBA00022741"/>
    </source>
</evidence>
<reference evidence="8 9" key="1">
    <citation type="submission" date="2020-01" db="EMBL/GenBank/DDBJ databases">
        <title>Genomes assembled from Gulf of Kutch pelagic sediment metagenomes.</title>
        <authorList>
            <person name="Chandrashekar M."/>
            <person name="Mahajan M.S."/>
            <person name="Dave K.J."/>
            <person name="Vatsa P."/>
            <person name="Nathani N.M."/>
        </authorList>
    </citation>
    <scope>NUCLEOTIDE SEQUENCE [LARGE SCALE GENOMIC DNA]</scope>
    <source>
        <strain evidence="8">KS3-K002</strain>
    </source>
</reference>
<dbReference type="Gene3D" id="3.40.50.300">
    <property type="entry name" value="P-loop containing nucleotide triphosphate hydrolases"/>
    <property type="match status" value="1"/>
</dbReference>
<dbReference type="Pfam" id="PF00005">
    <property type="entry name" value="ABC_tran"/>
    <property type="match status" value="1"/>
</dbReference>
<evidence type="ECO:0000313" key="9">
    <source>
        <dbReference type="Proteomes" id="UP000702544"/>
    </source>
</evidence>
<dbReference type="InterPro" id="IPR017871">
    <property type="entry name" value="ABC_transporter-like_CS"/>
</dbReference>
<evidence type="ECO:0000259" key="7">
    <source>
        <dbReference type="PROSITE" id="PS51866"/>
    </source>
</evidence>
<feature type="domain" description="ABC transporter" evidence="6">
    <location>
        <begin position="14"/>
        <end position="244"/>
    </location>
</feature>
<sequence>MGGGKEARRGDVLLSGEGLVRRYDDATVVDVDSIEVRTGEVLAVLGPNGAGKSTLLRLLAALEAPEDGRLLYRGRAVGRDDPELRRTVAAVLQRPYLWRGTVAGNVEFALKARRLSASERRERVRQALQMVDIVDLADVPVDTLSGGEAQRVALARALAVEPEILFLDEPTADLDVSVRRRLLGDLERIVRHAAPAIVLVTHDPGEAFALADRVVVMEGGRIVQAGTPAEIFESPATEFVASFTGAEFMLNGTVSKVDEGTMTVRLESGASLEAAGSAEPGARVRVGYRPEDVVVSLPQSSSTSARNRFDTTVAHLHPRGGLVRLRLEADSLSLEAVITRHAMEELGLQVGTSVVAQVKATALHVFPA</sequence>
<organism evidence="8 9">
    <name type="scientific">Candidatus Kutchimonas denitrificans</name>
    <dbReference type="NCBI Taxonomy" id="3056748"/>
    <lineage>
        <taxon>Bacteria</taxon>
        <taxon>Pseudomonadati</taxon>
        <taxon>Gemmatimonadota</taxon>
        <taxon>Gemmatimonadia</taxon>
        <taxon>Candidatus Palauibacterales</taxon>
        <taxon>Candidatus Palauibacteraceae</taxon>
        <taxon>Candidatus Kutchimonas</taxon>
    </lineage>
</organism>
<evidence type="ECO:0000259" key="6">
    <source>
        <dbReference type="PROSITE" id="PS50893"/>
    </source>
</evidence>
<dbReference type="GO" id="GO:0015689">
    <property type="term" value="P:molybdate ion transport"/>
    <property type="evidence" value="ECO:0007669"/>
    <property type="project" value="InterPro"/>
</dbReference>
<dbReference type="PANTHER" id="PTHR42781">
    <property type="entry name" value="SPERMIDINE/PUTRESCINE IMPORT ATP-BINDING PROTEIN POTA"/>
    <property type="match status" value="1"/>
</dbReference>
<dbReference type="InterPro" id="IPR050093">
    <property type="entry name" value="ABC_SmlMolc_Importer"/>
</dbReference>
<evidence type="ECO:0000313" key="8">
    <source>
        <dbReference type="EMBL" id="NIR75120.1"/>
    </source>
</evidence>
<gene>
    <name evidence="8" type="ORF">GWO12_08420</name>
</gene>
<dbReference type="EMBL" id="JAACAK010000063">
    <property type="protein sequence ID" value="NIR75120.1"/>
    <property type="molecule type" value="Genomic_DNA"/>
</dbReference>
<keyword evidence="4 8" id="KW-0067">ATP-binding</keyword>
<dbReference type="SUPFAM" id="SSF50331">
    <property type="entry name" value="MOP-like"/>
    <property type="match status" value="1"/>
</dbReference>
<evidence type="ECO:0000256" key="1">
    <source>
        <dbReference type="ARBA" id="ARBA00022448"/>
    </source>
</evidence>
<dbReference type="InterPro" id="IPR003593">
    <property type="entry name" value="AAA+_ATPase"/>
</dbReference>
<evidence type="ECO:0000256" key="5">
    <source>
        <dbReference type="PROSITE-ProRule" id="PRU01213"/>
    </source>
</evidence>
<dbReference type="PROSITE" id="PS51866">
    <property type="entry name" value="MOP"/>
    <property type="match status" value="1"/>
</dbReference>
<dbReference type="InterPro" id="IPR005116">
    <property type="entry name" value="Transp-assoc_OB_typ1"/>
</dbReference>
<dbReference type="InterPro" id="IPR004606">
    <property type="entry name" value="Mop_domain"/>
</dbReference>
<dbReference type="Pfam" id="PF03459">
    <property type="entry name" value="TOBE"/>
    <property type="match status" value="1"/>
</dbReference>
<evidence type="ECO:0000256" key="2">
    <source>
        <dbReference type="ARBA" id="ARBA00022505"/>
    </source>
</evidence>
<dbReference type="InterPro" id="IPR027417">
    <property type="entry name" value="P-loop_NTPase"/>
</dbReference>
<dbReference type="SMART" id="SM00382">
    <property type="entry name" value="AAA"/>
    <property type="match status" value="1"/>
</dbReference>
<feature type="domain" description="Mop" evidence="7">
    <location>
        <begin position="302"/>
        <end position="367"/>
    </location>
</feature>
<dbReference type="GO" id="GO:0005524">
    <property type="term" value="F:ATP binding"/>
    <property type="evidence" value="ECO:0007669"/>
    <property type="project" value="UniProtKB-KW"/>
</dbReference>
<dbReference type="AlphaFoldDB" id="A0AAE5CC20"/>